<dbReference type="InterPro" id="IPR018062">
    <property type="entry name" value="HTH_AraC-typ_CS"/>
</dbReference>
<dbReference type="GO" id="GO:0043565">
    <property type="term" value="F:sequence-specific DNA binding"/>
    <property type="evidence" value="ECO:0007669"/>
    <property type="project" value="InterPro"/>
</dbReference>
<organism evidence="5 6">
    <name type="scientific">Frigoriglobus tundricola</name>
    <dbReference type="NCBI Taxonomy" id="2774151"/>
    <lineage>
        <taxon>Bacteria</taxon>
        <taxon>Pseudomonadati</taxon>
        <taxon>Planctomycetota</taxon>
        <taxon>Planctomycetia</taxon>
        <taxon>Gemmatales</taxon>
        <taxon>Gemmataceae</taxon>
        <taxon>Frigoriglobus</taxon>
    </lineage>
</organism>
<gene>
    <name evidence="5" type="ORF">FTUN_5461</name>
</gene>
<dbReference type="Gene3D" id="1.10.10.60">
    <property type="entry name" value="Homeodomain-like"/>
    <property type="match status" value="2"/>
</dbReference>
<evidence type="ECO:0000313" key="5">
    <source>
        <dbReference type="EMBL" id="QJW97881.1"/>
    </source>
</evidence>
<dbReference type="InterPro" id="IPR014710">
    <property type="entry name" value="RmlC-like_jellyroll"/>
</dbReference>
<keyword evidence="3" id="KW-0804">Transcription</keyword>
<reference evidence="6" key="1">
    <citation type="submission" date="2020-05" db="EMBL/GenBank/DDBJ databases">
        <title>Frigoriglobus tundricola gen. nov., sp. nov., a psychrotolerant cellulolytic planctomycete of the family Gemmataceae with two divergent copies of 16S rRNA gene.</title>
        <authorList>
            <person name="Kulichevskaya I.S."/>
            <person name="Ivanova A.A."/>
            <person name="Naumoff D.G."/>
            <person name="Beletsky A.V."/>
            <person name="Rijpstra W.I.C."/>
            <person name="Sinninghe Damste J.S."/>
            <person name="Mardanov A.V."/>
            <person name="Ravin N.V."/>
            <person name="Dedysh S.N."/>
        </authorList>
    </citation>
    <scope>NUCLEOTIDE SEQUENCE [LARGE SCALE GENOMIC DNA]</scope>
    <source>
        <strain evidence="6">PL17</strain>
    </source>
</reference>
<keyword evidence="1" id="KW-0805">Transcription regulation</keyword>
<name>A0A6M5YX67_9BACT</name>
<dbReference type="SMART" id="SM00342">
    <property type="entry name" value="HTH_ARAC"/>
    <property type="match status" value="1"/>
</dbReference>
<keyword evidence="2" id="KW-0238">DNA-binding</keyword>
<dbReference type="InterPro" id="IPR020449">
    <property type="entry name" value="Tscrpt_reg_AraC-type_HTH"/>
</dbReference>
<dbReference type="KEGG" id="ftj:FTUN_5461"/>
<evidence type="ECO:0000259" key="4">
    <source>
        <dbReference type="PROSITE" id="PS01124"/>
    </source>
</evidence>
<dbReference type="InterPro" id="IPR011051">
    <property type="entry name" value="RmlC_Cupin_sf"/>
</dbReference>
<proteinExistence type="predicted"/>
<dbReference type="Proteomes" id="UP000503447">
    <property type="component" value="Chromosome"/>
</dbReference>
<dbReference type="InterPro" id="IPR009057">
    <property type="entry name" value="Homeodomain-like_sf"/>
</dbReference>
<dbReference type="Pfam" id="PF12833">
    <property type="entry name" value="HTH_18"/>
    <property type="match status" value="1"/>
</dbReference>
<keyword evidence="6" id="KW-1185">Reference proteome</keyword>
<protein>
    <recommendedName>
        <fullName evidence="4">HTH araC/xylS-type domain-containing protein</fullName>
    </recommendedName>
</protein>
<dbReference type="Gene3D" id="2.60.120.10">
    <property type="entry name" value="Jelly Rolls"/>
    <property type="match status" value="1"/>
</dbReference>
<dbReference type="SUPFAM" id="SSF51182">
    <property type="entry name" value="RmlC-like cupins"/>
    <property type="match status" value="1"/>
</dbReference>
<evidence type="ECO:0000256" key="3">
    <source>
        <dbReference type="ARBA" id="ARBA00023163"/>
    </source>
</evidence>
<accession>A0A6M5YX67</accession>
<evidence type="ECO:0000256" key="2">
    <source>
        <dbReference type="ARBA" id="ARBA00023125"/>
    </source>
</evidence>
<sequence length="274" mass="31037">MLKLKPRTFLGARQRSWSSADLCVDLSHYSAGCCCPRHGHVDAFFCFVLDGTCEERFNGRCEILRPGSLIYHPAGFEHSNRWPEVGRCIHIEFVPTLCEGIDRSRLSAPVLQTGHSRAGHIARRIYDELHHLDAVSGVAFEGLALLLLAETVRYTGREKSVPHWLKRVRDRLHEECVNVPPLKEIAADAGVHLTHLATSFRQHFGVTVGEFVRSRRIERSRSMLSNSDTPLSEVALLLGFSDQSHFCRTFKKWTGLSPLEYRRITGRPNPIQES</sequence>
<dbReference type="PROSITE" id="PS01124">
    <property type="entry name" value="HTH_ARAC_FAMILY_2"/>
    <property type="match status" value="1"/>
</dbReference>
<evidence type="ECO:0000313" key="6">
    <source>
        <dbReference type="Proteomes" id="UP000503447"/>
    </source>
</evidence>
<dbReference type="SUPFAM" id="SSF46689">
    <property type="entry name" value="Homeodomain-like"/>
    <property type="match status" value="2"/>
</dbReference>
<feature type="domain" description="HTH araC/xylS-type" evidence="4">
    <location>
        <begin position="166"/>
        <end position="264"/>
    </location>
</feature>
<dbReference type="PRINTS" id="PR00032">
    <property type="entry name" value="HTHARAC"/>
</dbReference>
<dbReference type="EMBL" id="CP053452">
    <property type="protein sequence ID" value="QJW97881.1"/>
    <property type="molecule type" value="Genomic_DNA"/>
</dbReference>
<evidence type="ECO:0000256" key="1">
    <source>
        <dbReference type="ARBA" id="ARBA00023015"/>
    </source>
</evidence>
<dbReference type="PROSITE" id="PS00041">
    <property type="entry name" value="HTH_ARAC_FAMILY_1"/>
    <property type="match status" value="1"/>
</dbReference>
<dbReference type="AlphaFoldDB" id="A0A6M5YX67"/>
<dbReference type="InterPro" id="IPR018060">
    <property type="entry name" value="HTH_AraC"/>
</dbReference>
<dbReference type="InterPro" id="IPR050204">
    <property type="entry name" value="AraC_XylS_family_regulators"/>
</dbReference>
<dbReference type="PANTHER" id="PTHR46796">
    <property type="entry name" value="HTH-TYPE TRANSCRIPTIONAL ACTIVATOR RHAS-RELATED"/>
    <property type="match status" value="1"/>
</dbReference>
<dbReference type="GO" id="GO:0003700">
    <property type="term" value="F:DNA-binding transcription factor activity"/>
    <property type="evidence" value="ECO:0007669"/>
    <property type="project" value="InterPro"/>
</dbReference>